<dbReference type="EMBL" id="CAJOBA010068035">
    <property type="protein sequence ID" value="CAF4375079.1"/>
    <property type="molecule type" value="Genomic_DNA"/>
</dbReference>
<gene>
    <name evidence="1" type="ORF">OVA965_LOCUS40758</name>
    <name evidence="2" type="ORF">TMI583_LOCUS42250</name>
</gene>
<comment type="caution">
    <text evidence="2">The sequence shown here is derived from an EMBL/GenBank/DDBJ whole genome shotgun (WGS) entry which is preliminary data.</text>
</comment>
<evidence type="ECO:0000313" key="1">
    <source>
        <dbReference type="EMBL" id="CAF1577360.1"/>
    </source>
</evidence>
<organism evidence="2 3">
    <name type="scientific">Didymodactylos carnosus</name>
    <dbReference type="NCBI Taxonomy" id="1234261"/>
    <lineage>
        <taxon>Eukaryota</taxon>
        <taxon>Metazoa</taxon>
        <taxon>Spiralia</taxon>
        <taxon>Gnathifera</taxon>
        <taxon>Rotifera</taxon>
        <taxon>Eurotatoria</taxon>
        <taxon>Bdelloidea</taxon>
        <taxon>Philodinida</taxon>
        <taxon>Philodinidae</taxon>
        <taxon>Didymodactylos</taxon>
    </lineage>
</organism>
<evidence type="ECO:0000313" key="2">
    <source>
        <dbReference type="EMBL" id="CAF4375079.1"/>
    </source>
</evidence>
<reference evidence="2" key="1">
    <citation type="submission" date="2021-02" db="EMBL/GenBank/DDBJ databases">
        <authorList>
            <person name="Nowell W R."/>
        </authorList>
    </citation>
    <scope>NUCLEOTIDE SEQUENCE</scope>
</reference>
<accession>A0A8S2V3G2</accession>
<dbReference type="Proteomes" id="UP000682733">
    <property type="component" value="Unassembled WGS sequence"/>
</dbReference>
<name>A0A8S2V3G2_9BILA</name>
<feature type="non-terminal residue" evidence="2">
    <location>
        <position position="101"/>
    </location>
</feature>
<evidence type="ECO:0000313" key="3">
    <source>
        <dbReference type="Proteomes" id="UP000682733"/>
    </source>
</evidence>
<dbReference type="EMBL" id="CAJNOK010045063">
    <property type="protein sequence ID" value="CAF1577360.1"/>
    <property type="molecule type" value="Genomic_DNA"/>
</dbReference>
<protein>
    <submittedName>
        <fullName evidence="2">Uncharacterized protein</fullName>
    </submittedName>
</protein>
<dbReference type="Proteomes" id="UP000677228">
    <property type="component" value="Unassembled WGS sequence"/>
</dbReference>
<proteinExistence type="predicted"/>
<dbReference type="AlphaFoldDB" id="A0A8S2V3G2"/>
<sequence>QYYQIKHSLQDTWKQTIIAKYERQRRTTESNIEVKAMKEKYARVNSGRPLKKAELFQLAEREQEKKIVLQSINKDDVEELEKKTLEIREELEKNDPDMKNV</sequence>